<dbReference type="InterPro" id="IPR009057">
    <property type="entry name" value="Homeodomain-like_sf"/>
</dbReference>
<dbReference type="InterPro" id="IPR039532">
    <property type="entry name" value="TetR_C_Firmicutes"/>
</dbReference>
<dbReference type="Gene3D" id="1.10.357.10">
    <property type="entry name" value="Tetracycline Repressor, domain 2"/>
    <property type="match status" value="1"/>
</dbReference>
<dbReference type="SUPFAM" id="SSF46689">
    <property type="entry name" value="Homeodomain-like"/>
    <property type="match status" value="1"/>
</dbReference>
<gene>
    <name evidence="2" type="ORF">FC82_GL001728</name>
</gene>
<sequence length="183" mass="20965">MTNVNTKNNQRFRQTDQKIQAAYLQLVSENPDKRVKVIDLCALTHINRATFYAHFYAVEDVAKALQTEMMAKLVAILDQKTASDLAVGPVLTSFFELVKENKTFFYHYFIRINAPGDLNVLQNSKINLRVRAVEAHQEDAETFQYHLDFFNGGITAVTKRWLKNDCKTPIPDVVTLITNNIKL</sequence>
<evidence type="ECO:0000313" key="2">
    <source>
        <dbReference type="EMBL" id="KRM76219.1"/>
    </source>
</evidence>
<dbReference type="PANTHER" id="PTHR43479:SF11">
    <property type="entry name" value="ACREF_ENVCD OPERON REPRESSOR-RELATED"/>
    <property type="match status" value="1"/>
</dbReference>
<dbReference type="InterPro" id="IPR050624">
    <property type="entry name" value="HTH-type_Tx_Regulator"/>
</dbReference>
<organism evidence="2 3">
    <name type="scientific">Secundilactobacillus collinoides DSM 20515 = JCM 1123</name>
    <dbReference type="NCBI Taxonomy" id="1423733"/>
    <lineage>
        <taxon>Bacteria</taxon>
        <taxon>Bacillati</taxon>
        <taxon>Bacillota</taxon>
        <taxon>Bacilli</taxon>
        <taxon>Lactobacillales</taxon>
        <taxon>Lactobacillaceae</taxon>
        <taxon>Secundilactobacillus</taxon>
    </lineage>
</organism>
<feature type="domain" description="Transcriptional regulator TetR C-terminal Firmicutes type" evidence="1">
    <location>
        <begin position="90"/>
        <end position="181"/>
    </location>
</feature>
<proteinExistence type="predicted"/>
<comment type="caution">
    <text evidence="2">The sequence shown here is derived from an EMBL/GenBank/DDBJ whole genome shotgun (WGS) entry which is preliminary data.</text>
</comment>
<dbReference type="Proteomes" id="UP000051845">
    <property type="component" value="Unassembled WGS sequence"/>
</dbReference>
<evidence type="ECO:0000313" key="3">
    <source>
        <dbReference type="Proteomes" id="UP000051845"/>
    </source>
</evidence>
<dbReference type="Pfam" id="PF14278">
    <property type="entry name" value="TetR_C_8"/>
    <property type="match status" value="1"/>
</dbReference>
<dbReference type="AlphaFoldDB" id="A0A0R2BJB1"/>
<protein>
    <recommendedName>
        <fullName evidence="1">Transcriptional regulator TetR C-terminal Firmicutes type domain-containing protein</fullName>
    </recommendedName>
</protein>
<reference evidence="2 3" key="1">
    <citation type="journal article" date="2015" name="Genome Announc.">
        <title>Expanding the biotechnology potential of lactobacilli through comparative genomics of 213 strains and associated genera.</title>
        <authorList>
            <person name="Sun Z."/>
            <person name="Harris H.M."/>
            <person name="McCann A."/>
            <person name="Guo C."/>
            <person name="Argimon S."/>
            <person name="Zhang W."/>
            <person name="Yang X."/>
            <person name="Jeffery I.B."/>
            <person name="Cooney J.C."/>
            <person name="Kagawa T.F."/>
            <person name="Liu W."/>
            <person name="Song Y."/>
            <person name="Salvetti E."/>
            <person name="Wrobel A."/>
            <person name="Rasinkangas P."/>
            <person name="Parkhill J."/>
            <person name="Rea M.C."/>
            <person name="O'Sullivan O."/>
            <person name="Ritari J."/>
            <person name="Douillard F.P."/>
            <person name="Paul Ross R."/>
            <person name="Yang R."/>
            <person name="Briner A.E."/>
            <person name="Felis G.E."/>
            <person name="de Vos W.M."/>
            <person name="Barrangou R."/>
            <person name="Klaenhammer T.R."/>
            <person name="Caufield P.W."/>
            <person name="Cui Y."/>
            <person name="Zhang H."/>
            <person name="O'Toole P.W."/>
        </authorList>
    </citation>
    <scope>NUCLEOTIDE SEQUENCE [LARGE SCALE GENOMIC DNA]</scope>
    <source>
        <strain evidence="2 3">DSM 20515</strain>
    </source>
</reference>
<evidence type="ECO:0000259" key="1">
    <source>
        <dbReference type="Pfam" id="PF14278"/>
    </source>
</evidence>
<dbReference type="PANTHER" id="PTHR43479">
    <property type="entry name" value="ACREF/ENVCD OPERON REPRESSOR-RELATED"/>
    <property type="match status" value="1"/>
</dbReference>
<accession>A0A0R2BJB1</accession>
<name>A0A0R2BJB1_SECCO</name>
<dbReference type="STRING" id="33960.TY91_02675"/>
<dbReference type="PATRIC" id="fig|1423733.4.peg.1818"/>
<dbReference type="EMBL" id="AYYR01000032">
    <property type="protein sequence ID" value="KRM76219.1"/>
    <property type="molecule type" value="Genomic_DNA"/>
</dbReference>